<dbReference type="Gene3D" id="3.40.50.300">
    <property type="entry name" value="P-loop containing nucleotide triphosphate hydrolases"/>
    <property type="match status" value="2"/>
</dbReference>
<accession>A0A644VJJ6</accession>
<dbReference type="InterPro" id="IPR050742">
    <property type="entry name" value="Helicase_Restrict-Modif_Enz"/>
</dbReference>
<keyword evidence="3" id="KW-0347">Helicase</keyword>
<dbReference type="PROSITE" id="PS51194">
    <property type="entry name" value="HELICASE_CTER"/>
    <property type="match status" value="1"/>
</dbReference>
<reference evidence="3" key="1">
    <citation type="submission" date="2019-08" db="EMBL/GenBank/DDBJ databases">
        <authorList>
            <person name="Kucharzyk K."/>
            <person name="Murdoch R.W."/>
            <person name="Higgins S."/>
            <person name="Loffler F."/>
        </authorList>
    </citation>
    <scope>NUCLEOTIDE SEQUENCE</scope>
</reference>
<dbReference type="PANTHER" id="PTHR47396">
    <property type="entry name" value="TYPE I RESTRICTION ENZYME ECOKI R PROTEIN"/>
    <property type="match status" value="1"/>
</dbReference>
<dbReference type="GO" id="GO:0003678">
    <property type="term" value="F:DNA helicase activity"/>
    <property type="evidence" value="ECO:0007669"/>
    <property type="project" value="UniProtKB-EC"/>
</dbReference>
<feature type="domain" description="Helicase ATP-binding" evidence="1">
    <location>
        <begin position="17"/>
        <end position="164"/>
    </location>
</feature>
<dbReference type="GO" id="GO:0016787">
    <property type="term" value="F:hydrolase activity"/>
    <property type="evidence" value="ECO:0007669"/>
    <property type="project" value="UniProtKB-KW"/>
</dbReference>
<keyword evidence="3" id="KW-0378">Hydrolase</keyword>
<dbReference type="InterPro" id="IPR014001">
    <property type="entry name" value="Helicase_ATP-bd"/>
</dbReference>
<protein>
    <submittedName>
        <fullName evidence="3">Putative DNA repair helicase RadD</fullName>
        <ecNumber evidence="3">3.6.4.12</ecNumber>
    </submittedName>
</protein>
<dbReference type="Pfam" id="PF04851">
    <property type="entry name" value="ResIII"/>
    <property type="match status" value="1"/>
</dbReference>
<evidence type="ECO:0000313" key="3">
    <source>
        <dbReference type="EMBL" id="MPL91380.1"/>
    </source>
</evidence>
<evidence type="ECO:0000259" key="2">
    <source>
        <dbReference type="PROSITE" id="PS51194"/>
    </source>
</evidence>
<dbReference type="InterPro" id="IPR001650">
    <property type="entry name" value="Helicase_C-like"/>
</dbReference>
<organism evidence="3">
    <name type="scientific">bioreactor metagenome</name>
    <dbReference type="NCBI Taxonomy" id="1076179"/>
    <lineage>
        <taxon>unclassified sequences</taxon>
        <taxon>metagenomes</taxon>
        <taxon>ecological metagenomes</taxon>
    </lineage>
</organism>
<gene>
    <name evidence="3" type="primary">radD_1</name>
    <name evidence="3" type="ORF">SDC9_37448</name>
</gene>
<dbReference type="EMBL" id="VSSQ01000328">
    <property type="protein sequence ID" value="MPL91380.1"/>
    <property type="molecule type" value="Genomic_DNA"/>
</dbReference>
<dbReference type="SUPFAM" id="SSF52540">
    <property type="entry name" value="P-loop containing nucleoside triphosphate hydrolases"/>
    <property type="match status" value="1"/>
</dbReference>
<dbReference type="InterPro" id="IPR006935">
    <property type="entry name" value="Helicase/UvrB_N"/>
</dbReference>
<dbReference type="Pfam" id="PF00271">
    <property type="entry name" value="Helicase_C"/>
    <property type="match status" value="1"/>
</dbReference>
<sequence length="395" mass="44738">MINLRDYQVSMIDDLEYEYKKGTRCVCMVGPCGCGKTILVAWMAAATALNNRRVLFLVHRQELIDQSSETFTAMNITHGIIATKQPKQYERMVQIGSVQTVVRRLGEIPAPEFIIIDECHHVLANTYRKILDRYPSAHVLGVTATPERMGGHGLGDVFQSMTIGPSVKQLISWGNLAPFDLYAPPSKFDASQLRVKFGDYVREDLQLAMDDNTIIGDLIESYHKYAEGLKAICYCVSLQHSEHVARSFREAGIAAQHIDGETPKQLREQIIKDFRSGRVRILCNVDLISEGFDVPSAGAVILARPTQSLTLFIQQAMRAMRPDENNPDKRAIIIDHVGNVFRHGMPDEDRDWSLESKKKRKMPTRIIKYKSKLAHNVSKYMRLQHRAHIAAMFTL</sequence>
<dbReference type="SMART" id="SM00487">
    <property type="entry name" value="DEXDc"/>
    <property type="match status" value="1"/>
</dbReference>
<name>A0A644VJJ6_9ZZZZ</name>
<dbReference type="AlphaFoldDB" id="A0A644VJJ6"/>
<keyword evidence="3" id="KW-0067">ATP-binding</keyword>
<feature type="domain" description="Helicase C-terminal" evidence="2">
    <location>
        <begin position="217"/>
        <end position="385"/>
    </location>
</feature>
<comment type="caution">
    <text evidence="3">The sequence shown here is derived from an EMBL/GenBank/DDBJ whole genome shotgun (WGS) entry which is preliminary data.</text>
</comment>
<dbReference type="InterPro" id="IPR027417">
    <property type="entry name" value="P-loop_NTPase"/>
</dbReference>
<dbReference type="EC" id="3.6.4.12" evidence="3"/>
<evidence type="ECO:0000259" key="1">
    <source>
        <dbReference type="PROSITE" id="PS51192"/>
    </source>
</evidence>
<proteinExistence type="predicted"/>
<keyword evidence="3" id="KW-0547">Nucleotide-binding</keyword>
<dbReference type="GO" id="GO:0005829">
    <property type="term" value="C:cytosol"/>
    <property type="evidence" value="ECO:0007669"/>
    <property type="project" value="TreeGrafter"/>
</dbReference>
<dbReference type="PROSITE" id="PS51192">
    <property type="entry name" value="HELICASE_ATP_BIND_1"/>
    <property type="match status" value="1"/>
</dbReference>
<dbReference type="GO" id="GO:0005524">
    <property type="term" value="F:ATP binding"/>
    <property type="evidence" value="ECO:0007669"/>
    <property type="project" value="InterPro"/>
</dbReference>
<dbReference type="PANTHER" id="PTHR47396:SF1">
    <property type="entry name" value="ATP-DEPENDENT HELICASE IRC3-RELATED"/>
    <property type="match status" value="1"/>
</dbReference>
<dbReference type="SMART" id="SM00490">
    <property type="entry name" value="HELICc"/>
    <property type="match status" value="1"/>
</dbReference>
<dbReference type="GO" id="GO:0003677">
    <property type="term" value="F:DNA binding"/>
    <property type="evidence" value="ECO:0007669"/>
    <property type="project" value="InterPro"/>
</dbReference>